<proteinExistence type="predicted"/>
<gene>
    <name evidence="1" type="ORF">SASPL_115344</name>
</gene>
<reference evidence="1" key="1">
    <citation type="submission" date="2018-01" db="EMBL/GenBank/DDBJ databases">
        <authorList>
            <person name="Mao J.F."/>
        </authorList>
    </citation>
    <scope>NUCLEOTIDE SEQUENCE</scope>
    <source>
        <strain evidence="1">Huo1</strain>
        <tissue evidence="1">Leaf</tissue>
    </source>
</reference>
<dbReference type="Proteomes" id="UP000298416">
    <property type="component" value="Unassembled WGS sequence"/>
</dbReference>
<comment type="caution">
    <text evidence="1">The sequence shown here is derived from an EMBL/GenBank/DDBJ whole genome shotgun (WGS) entry which is preliminary data.</text>
</comment>
<protein>
    <submittedName>
        <fullName evidence="1">Uncharacterized protein</fullName>
    </submittedName>
</protein>
<accession>A0A8X8Y857</accession>
<organism evidence="1">
    <name type="scientific">Salvia splendens</name>
    <name type="common">Scarlet sage</name>
    <dbReference type="NCBI Taxonomy" id="180675"/>
    <lineage>
        <taxon>Eukaryota</taxon>
        <taxon>Viridiplantae</taxon>
        <taxon>Streptophyta</taxon>
        <taxon>Embryophyta</taxon>
        <taxon>Tracheophyta</taxon>
        <taxon>Spermatophyta</taxon>
        <taxon>Magnoliopsida</taxon>
        <taxon>eudicotyledons</taxon>
        <taxon>Gunneridae</taxon>
        <taxon>Pentapetalae</taxon>
        <taxon>asterids</taxon>
        <taxon>lamiids</taxon>
        <taxon>Lamiales</taxon>
        <taxon>Lamiaceae</taxon>
        <taxon>Nepetoideae</taxon>
        <taxon>Mentheae</taxon>
        <taxon>Salviinae</taxon>
        <taxon>Salvia</taxon>
        <taxon>Salvia subgen. Calosphace</taxon>
        <taxon>core Calosphace</taxon>
    </lineage>
</organism>
<sequence length="95" mass="10947">MAGRPLMKISIFWFRGEMVRGFARFSPLCGVLSLSCISPSTPHILHLQSLLCTRASFKSSNLALNRDVNRLMQNITHSRPKRLHYLKAKYWDQSI</sequence>
<evidence type="ECO:0000313" key="1">
    <source>
        <dbReference type="EMBL" id="KAG6424921.1"/>
    </source>
</evidence>
<dbReference type="AlphaFoldDB" id="A0A8X8Y857"/>
<keyword evidence="2" id="KW-1185">Reference proteome</keyword>
<reference evidence="1" key="2">
    <citation type="submission" date="2020-08" db="EMBL/GenBank/DDBJ databases">
        <title>Plant Genome Project.</title>
        <authorList>
            <person name="Zhang R.-G."/>
        </authorList>
    </citation>
    <scope>NUCLEOTIDE SEQUENCE</scope>
    <source>
        <strain evidence="1">Huo1</strain>
        <tissue evidence="1">Leaf</tissue>
    </source>
</reference>
<dbReference type="EMBL" id="PNBA02000005">
    <property type="protein sequence ID" value="KAG6424921.1"/>
    <property type="molecule type" value="Genomic_DNA"/>
</dbReference>
<name>A0A8X8Y857_SALSN</name>
<evidence type="ECO:0000313" key="2">
    <source>
        <dbReference type="Proteomes" id="UP000298416"/>
    </source>
</evidence>